<dbReference type="OrthoDB" id="652091at2759"/>
<protein>
    <submittedName>
        <fullName evidence="7">Uncharacterized protein</fullName>
    </submittedName>
</protein>
<keyword evidence="6" id="KW-1133">Transmembrane helix</keyword>
<name>A0A409YBR2_9AGAR</name>
<dbReference type="Gene3D" id="1.20.910.10">
    <property type="entry name" value="Heme oxygenase-like"/>
    <property type="match status" value="1"/>
</dbReference>
<evidence type="ECO:0000256" key="4">
    <source>
        <dbReference type="PIRSR" id="PIRSR000343-1"/>
    </source>
</evidence>
<evidence type="ECO:0000256" key="2">
    <source>
        <dbReference type="ARBA" id="ARBA00022723"/>
    </source>
</evidence>
<dbReference type="PANTHER" id="PTHR10720:SF0">
    <property type="entry name" value="HEME OXYGENASE"/>
    <property type="match status" value="1"/>
</dbReference>
<dbReference type="SUPFAM" id="SSF48613">
    <property type="entry name" value="Heme oxygenase-like"/>
    <property type="match status" value="1"/>
</dbReference>
<dbReference type="PRINTS" id="PR00088">
    <property type="entry name" value="HAEMOXYGNASE"/>
</dbReference>
<dbReference type="InterPro" id="IPR016084">
    <property type="entry name" value="Haem_Oase-like_multi-hlx"/>
</dbReference>
<dbReference type="Proteomes" id="UP000284842">
    <property type="component" value="Unassembled WGS sequence"/>
</dbReference>
<sequence>MSSSDIDYSKPLATLLREGTQKAHDVVAFSPGAKRLTSGLLSKDEYVRYLMSLWHVYDAFERALERHATHPTLETTYNPTLLARAAALSADISYLLQVDNWKSHTIHKQLLASTPQSLKDYVGRINELSNSSDPSALLAHSYVRYLGDLSGGQSIRHTLAKAYDLDEASGLGLSFYAFKELRSSKLASQGEMKRIKEWFREGMNAAGKTDQVKASVVDEAALAFELNSALLTILDTEPPTKDTQDTKEIVFDPPSTESTYSLSSVAAVIAAVCLAHFIIVVGGFSGNRGYEKLQAVEQWIRNYFQPMSE</sequence>
<dbReference type="GO" id="GO:0046872">
    <property type="term" value="F:metal ion binding"/>
    <property type="evidence" value="ECO:0007669"/>
    <property type="project" value="UniProtKB-KW"/>
</dbReference>
<dbReference type="PIRSF" id="PIRSF000343">
    <property type="entry name" value="Haem_Oase"/>
    <property type="match status" value="1"/>
</dbReference>
<accession>A0A409YBR2</accession>
<dbReference type="EMBL" id="NHTK01001311">
    <property type="protein sequence ID" value="PPR00442.1"/>
    <property type="molecule type" value="Genomic_DNA"/>
</dbReference>
<dbReference type="InterPro" id="IPR002051">
    <property type="entry name" value="Haem_Oase"/>
</dbReference>
<dbReference type="AlphaFoldDB" id="A0A409YBR2"/>
<dbReference type="CDD" id="cd19165">
    <property type="entry name" value="HemeO"/>
    <property type="match status" value="1"/>
</dbReference>
<dbReference type="GO" id="GO:0004392">
    <property type="term" value="F:heme oxygenase (decyclizing) activity"/>
    <property type="evidence" value="ECO:0007669"/>
    <property type="project" value="InterPro"/>
</dbReference>
<dbReference type="STRING" id="181874.A0A409YBR2"/>
<dbReference type="GO" id="GO:0006788">
    <property type="term" value="P:heme oxidation"/>
    <property type="evidence" value="ECO:0007669"/>
    <property type="project" value="InterPro"/>
</dbReference>
<dbReference type="PANTHER" id="PTHR10720">
    <property type="entry name" value="HEME OXYGENASE"/>
    <property type="match status" value="1"/>
</dbReference>
<comment type="caution">
    <text evidence="7">The sequence shown here is derived from an EMBL/GenBank/DDBJ whole genome shotgun (WGS) entry which is preliminary data.</text>
</comment>
<organism evidence="7 8">
    <name type="scientific">Panaeolus cyanescens</name>
    <dbReference type="NCBI Taxonomy" id="181874"/>
    <lineage>
        <taxon>Eukaryota</taxon>
        <taxon>Fungi</taxon>
        <taxon>Dikarya</taxon>
        <taxon>Basidiomycota</taxon>
        <taxon>Agaricomycotina</taxon>
        <taxon>Agaricomycetes</taxon>
        <taxon>Agaricomycetidae</taxon>
        <taxon>Agaricales</taxon>
        <taxon>Agaricineae</taxon>
        <taxon>Galeropsidaceae</taxon>
        <taxon>Panaeolus</taxon>
    </lineage>
</organism>
<keyword evidence="3 5" id="KW-0408">Iron</keyword>
<keyword evidence="6" id="KW-0812">Transmembrane</keyword>
<feature type="transmembrane region" description="Helical" evidence="6">
    <location>
        <begin position="260"/>
        <end position="284"/>
    </location>
</feature>
<evidence type="ECO:0000256" key="5">
    <source>
        <dbReference type="PIRSR" id="PIRSR000343-2"/>
    </source>
</evidence>
<gene>
    <name evidence="7" type="ORF">CVT24_004503</name>
</gene>
<keyword evidence="8" id="KW-1185">Reference proteome</keyword>
<evidence type="ECO:0000256" key="1">
    <source>
        <dbReference type="ARBA" id="ARBA00022617"/>
    </source>
</evidence>
<keyword evidence="1 4" id="KW-0349">Heme</keyword>
<evidence type="ECO:0000313" key="8">
    <source>
        <dbReference type="Proteomes" id="UP000284842"/>
    </source>
</evidence>
<feature type="binding site" evidence="4">
    <location>
        <position position="200"/>
    </location>
    <ligand>
        <name>heme b</name>
        <dbReference type="ChEBI" id="CHEBI:60344"/>
    </ligand>
</feature>
<keyword evidence="6" id="KW-0472">Membrane</keyword>
<feature type="binding site" evidence="4">
    <location>
        <position position="142"/>
    </location>
    <ligand>
        <name>heme b</name>
        <dbReference type="ChEBI" id="CHEBI:60344"/>
    </ligand>
</feature>
<feature type="binding site" evidence="4">
    <location>
        <position position="17"/>
    </location>
    <ligand>
        <name>heme b</name>
        <dbReference type="ChEBI" id="CHEBI:60344"/>
    </ligand>
</feature>
<evidence type="ECO:0000256" key="6">
    <source>
        <dbReference type="SAM" id="Phobius"/>
    </source>
</evidence>
<keyword evidence="2 5" id="KW-0479">Metal-binding</keyword>
<dbReference type="InterPro" id="IPR016053">
    <property type="entry name" value="Haem_Oase-like"/>
</dbReference>
<proteinExistence type="predicted"/>
<dbReference type="Pfam" id="PF01126">
    <property type="entry name" value="Heme_oxygenase"/>
    <property type="match status" value="1"/>
</dbReference>
<dbReference type="InParanoid" id="A0A409YBR2"/>
<evidence type="ECO:0000313" key="7">
    <source>
        <dbReference type="EMBL" id="PPR00442.1"/>
    </source>
</evidence>
<evidence type="ECO:0000256" key="3">
    <source>
        <dbReference type="ARBA" id="ARBA00023004"/>
    </source>
</evidence>
<feature type="binding site" description="axial binding residue" evidence="5">
    <location>
        <position position="24"/>
    </location>
    <ligand>
        <name>heme b</name>
        <dbReference type="ChEBI" id="CHEBI:60344"/>
    </ligand>
    <ligandPart>
        <name>Fe</name>
        <dbReference type="ChEBI" id="CHEBI:18248"/>
    </ligandPart>
</feature>
<reference evidence="7 8" key="1">
    <citation type="journal article" date="2018" name="Evol. Lett.">
        <title>Horizontal gene cluster transfer increased hallucinogenic mushroom diversity.</title>
        <authorList>
            <person name="Reynolds H.T."/>
            <person name="Vijayakumar V."/>
            <person name="Gluck-Thaler E."/>
            <person name="Korotkin H.B."/>
            <person name="Matheny P.B."/>
            <person name="Slot J.C."/>
        </authorList>
    </citation>
    <scope>NUCLEOTIDE SEQUENCE [LARGE SCALE GENOMIC DNA]</scope>
    <source>
        <strain evidence="7 8">2629</strain>
    </source>
</reference>